<proteinExistence type="predicted"/>
<organism evidence="1 2">
    <name type="scientific">Camellia lanceoleosa</name>
    <dbReference type="NCBI Taxonomy" id="1840588"/>
    <lineage>
        <taxon>Eukaryota</taxon>
        <taxon>Viridiplantae</taxon>
        <taxon>Streptophyta</taxon>
        <taxon>Embryophyta</taxon>
        <taxon>Tracheophyta</taxon>
        <taxon>Spermatophyta</taxon>
        <taxon>Magnoliopsida</taxon>
        <taxon>eudicotyledons</taxon>
        <taxon>Gunneridae</taxon>
        <taxon>Pentapetalae</taxon>
        <taxon>asterids</taxon>
        <taxon>Ericales</taxon>
        <taxon>Theaceae</taxon>
        <taxon>Camellia</taxon>
    </lineage>
</organism>
<gene>
    <name evidence="1" type="ORF">LOK49_LG03G01109</name>
</gene>
<name>A0ACC0I6F1_9ERIC</name>
<reference evidence="1 2" key="1">
    <citation type="journal article" date="2022" name="Plant J.">
        <title>Chromosome-level genome of Camellia lanceoleosa provides a valuable resource for understanding genome evolution and self-incompatibility.</title>
        <authorList>
            <person name="Gong W."/>
            <person name="Xiao S."/>
            <person name="Wang L."/>
            <person name="Liao Z."/>
            <person name="Chang Y."/>
            <person name="Mo W."/>
            <person name="Hu G."/>
            <person name="Li W."/>
            <person name="Zhao G."/>
            <person name="Zhu H."/>
            <person name="Hu X."/>
            <person name="Ji K."/>
            <person name="Xiang X."/>
            <person name="Song Q."/>
            <person name="Yuan D."/>
            <person name="Jin S."/>
            <person name="Zhang L."/>
        </authorList>
    </citation>
    <scope>NUCLEOTIDE SEQUENCE [LARGE SCALE GENOMIC DNA]</scope>
    <source>
        <strain evidence="1">SQ_2022a</strain>
    </source>
</reference>
<evidence type="ECO:0000313" key="2">
    <source>
        <dbReference type="Proteomes" id="UP001060215"/>
    </source>
</evidence>
<dbReference type="Proteomes" id="UP001060215">
    <property type="component" value="Chromosome 6"/>
</dbReference>
<accession>A0ACC0I6F1</accession>
<dbReference type="EMBL" id="CM045763">
    <property type="protein sequence ID" value="KAI8020734.1"/>
    <property type="molecule type" value="Genomic_DNA"/>
</dbReference>
<protein>
    <submittedName>
        <fullName evidence="1">Uncharacterized protein</fullName>
    </submittedName>
</protein>
<comment type="caution">
    <text evidence="1">The sequence shown here is derived from an EMBL/GenBank/DDBJ whole genome shotgun (WGS) entry which is preliminary data.</text>
</comment>
<sequence>MNVLPQTQSQLLPLQPQRQQPTRMRFGQQLPNNSGTTPRWVPVRGRVLKKILKKAFSSCLCLPTSSAVVSPESDSSAIATTSSL</sequence>
<evidence type="ECO:0000313" key="1">
    <source>
        <dbReference type="EMBL" id="KAI8020734.1"/>
    </source>
</evidence>
<keyword evidence="2" id="KW-1185">Reference proteome</keyword>